<dbReference type="PANTHER" id="PTHR47618:SF1">
    <property type="entry name" value="BIFUNCTIONAL OLIGORIBONUCLEASE AND PAP PHOSPHATASE NRNA"/>
    <property type="match status" value="1"/>
</dbReference>
<dbReference type="Proteomes" id="UP000886817">
    <property type="component" value="Unassembled WGS sequence"/>
</dbReference>
<evidence type="ECO:0000313" key="3">
    <source>
        <dbReference type="EMBL" id="HIX59875.1"/>
    </source>
</evidence>
<dbReference type="Pfam" id="PF02272">
    <property type="entry name" value="DHHA1"/>
    <property type="match status" value="1"/>
</dbReference>
<dbReference type="InterPro" id="IPR003156">
    <property type="entry name" value="DHHA1_dom"/>
</dbReference>
<dbReference type="SUPFAM" id="SSF64182">
    <property type="entry name" value="DHH phosphoesterases"/>
    <property type="match status" value="1"/>
</dbReference>
<dbReference type="Pfam" id="PF01368">
    <property type="entry name" value="DHH"/>
    <property type="match status" value="1"/>
</dbReference>
<dbReference type="InterPro" id="IPR001667">
    <property type="entry name" value="DDH_dom"/>
</dbReference>
<proteinExistence type="predicted"/>
<comment type="caution">
    <text evidence="3">The sequence shown here is derived from an EMBL/GenBank/DDBJ whole genome shotgun (WGS) entry which is preliminary data.</text>
</comment>
<name>A0A9D2B3L0_9FIRM</name>
<accession>A0A9D2B3L0</accession>
<feature type="domain" description="DHHA1" evidence="2">
    <location>
        <begin position="230"/>
        <end position="297"/>
    </location>
</feature>
<sequence>MKNIEEILTGVQTLGIAGHIRPDGDCMGSCMGLYLYLKEYHPEISTDIYLEEPREVFSYMARIDEVITREPEEDKIYDVFVTLDVSAKDRIALAGHSFDRAKKRVCIDHHCSNQGFGDENYILSDVSSASEVLYTLLDPGKITRDIAEAIYTGIVHDTGVFQYSSTSPETMRIAGELMRTGFPFSEIIDRSFYQKTYLQNQVMGRVLAESILILGGKCIIGYMKRKDMLFYGVTGRELDGIVSQLRLTKGVEVAIFLYEQEPQLFKVSLRSNGKADVSEVAVFFGGGGHVRAAGCDMIGSMYDVVNNLTLHIEKQFKDLGLI</sequence>
<reference evidence="3" key="1">
    <citation type="journal article" date="2021" name="PeerJ">
        <title>Extensive microbial diversity within the chicken gut microbiome revealed by metagenomics and culture.</title>
        <authorList>
            <person name="Gilroy R."/>
            <person name="Ravi A."/>
            <person name="Getino M."/>
            <person name="Pursley I."/>
            <person name="Horton D.L."/>
            <person name="Alikhan N.F."/>
            <person name="Baker D."/>
            <person name="Gharbi K."/>
            <person name="Hall N."/>
            <person name="Watson M."/>
            <person name="Adriaenssens E.M."/>
            <person name="Foster-Nyarko E."/>
            <person name="Jarju S."/>
            <person name="Secka A."/>
            <person name="Antonio M."/>
            <person name="Oren A."/>
            <person name="Chaudhuri R.R."/>
            <person name="La Ragione R."/>
            <person name="Hildebrand F."/>
            <person name="Pallen M.J."/>
        </authorList>
    </citation>
    <scope>NUCLEOTIDE SEQUENCE</scope>
    <source>
        <strain evidence="3">ChiSjej1B19-8411</strain>
    </source>
</reference>
<organism evidence="3 4">
    <name type="scientific">Candidatus Blautia gallistercoris</name>
    <dbReference type="NCBI Taxonomy" id="2838490"/>
    <lineage>
        <taxon>Bacteria</taxon>
        <taxon>Bacillati</taxon>
        <taxon>Bacillota</taxon>
        <taxon>Clostridia</taxon>
        <taxon>Lachnospirales</taxon>
        <taxon>Lachnospiraceae</taxon>
        <taxon>Blautia</taxon>
    </lineage>
</organism>
<evidence type="ECO:0000259" key="2">
    <source>
        <dbReference type="Pfam" id="PF02272"/>
    </source>
</evidence>
<dbReference type="AlphaFoldDB" id="A0A9D2B3L0"/>
<dbReference type="InterPro" id="IPR051319">
    <property type="entry name" value="Oligoribo/pAp-PDE_c-di-AMP_PDE"/>
</dbReference>
<dbReference type="PANTHER" id="PTHR47618">
    <property type="entry name" value="BIFUNCTIONAL OLIGORIBONUCLEASE AND PAP PHOSPHATASE NRNA"/>
    <property type="match status" value="1"/>
</dbReference>
<dbReference type="Gene3D" id="3.10.310.30">
    <property type="match status" value="1"/>
</dbReference>
<dbReference type="GO" id="GO:0003676">
    <property type="term" value="F:nucleic acid binding"/>
    <property type="evidence" value="ECO:0007669"/>
    <property type="project" value="InterPro"/>
</dbReference>
<gene>
    <name evidence="3" type="ORF">IAA45_09205</name>
</gene>
<dbReference type="InterPro" id="IPR038763">
    <property type="entry name" value="DHH_sf"/>
</dbReference>
<dbReference type="Gene3D" id="3.90.1640.10">
    <property type="entry name" value="inorganic pyrophosphatase (n-terminal core)"/>
    <property type="match status" value="1"/>
</dbReference>
<evidence type="ECO:0000313" key="4">
    <source>
        <dbReference type="Proteomes" id="UP000886817"/>
    </source>
</evidence>
<dbReference type="EMBL" id="DXEX01000197">
    <property type="protein sequence ID" value="HIX59875.1"/>
    <property type="molecule type" value="Genomic_DNA"/>
</dbReference>
<evidence type="ECO:0000259" key="1">
    <source>
        <dbReference type="Pfam" id="PF01368"/>
    </source>
</evidence>
<protein>
    <submittedName>
        <fullName evidence="3">Bifunctional oligoribonuclease/PAP phosphatase NrnA</fullName>
    </submittedName>
</protein>
<feature type="domain" description="DDH" evidence="1">
    <location>
        <begin position="16"/>
        <end position="154"/>
    </location>
</feature>
<reference evidence="3" key="2">
    <citation type="submission" date="2021-04" db="EMBL/GenBank/DDBJ databases">
        <authorList>
            <person name="Gilroy R."/>
        </authorList>
    </citation>
    <scope>NUCLEOTIDE SEQUENCE</scope>
    <source>
        <strain evidence="3">ChiSjej1B19-8411</strain>
    </source>
</reference>